<organism evidence="1 2">
    <name type="scientific">Halosquirtibacter laminarini</name>
    <dbReference type="NCBI Taxonomy" id="3374600"/>
    <lineage>
        <taxon>Bacteria</taxon>
        <taxon>Pseudomonadati</taxon>
        <taxon>Bacteroidota</taxon>
        <taxon>Bacteroidia</taxon>
        <taxon>Marinilabiliales</taxon>
        <taxon>Prolixibacteraceae</taxon>
        <taxon>Halosquirtibacter</taxon>
    </lineage>
</organism>
<accession>A0AC61NIY3</accession>
<sequence>MKYRILTSVILLLSITLTSSLSYAQNEDSKQEMSVKALNPTAKIYKMVLMNNLTFGDHDANTLWIEPAIPVYFGDKLQLSNFAMIPVDTRYVNGSHRTSLGNIIYTGNFSLQKPFKLWGGHFTPALGPAITLKTNTYGDYETYMDDTWNVGLTVAGIYKNKGFLALFAYTPTWGVGGNKVNSSTLQYVLNYSFKSGTGINSSPLLSYNEKLGKWIVPFGLGVSQIFKTSSAIYNLAVSGYYNAIRPDVLDDMKWQLQVKFYVMLPM</sequence>
<evidence type="ECO:0000313" key="1">
    <source>
        <dbReference type="EMBL" id="QZE15704.1"/>
    </source>
</evidence>
<evidence type="ECO:0000313" key="2">
    <source>
        <dbReference type="Proteomes" id="UP000826212"/>
    </source>
</evidence>
<protein>
    <submittedName>
        <fullName evidence="1">Uncharacterized protein</fullName>
    </submittedName>
</protein>
<reference evidence="1" key="1">
    <citation type="submission" date="2021-08" db="EMBL/GenBank/DDBJ databases">
        <title>Novel anaerobic bacterium isolated from sea squirt in East Sea, Republic of Korea.</title>
        <authorList>
            <person name="Nguyen T.H."/>
            <person name="Li Z."/>
            <person name="Lee Y.-J."/>
            <person name="Ko J."/>
            <person name="Kim S.-G."/>
        </authorList>
    </citation>
    <scope>NUCLEOTIDE SEQUENCE</scope>
    <source>
        <strain evidence="1">KCTC 25031</strain>
    </source>
</reference>
<gene>
    <name evidence="1" type="ORF">K4L44_07685</name>
</gene>
<dbReference type="EMBL" id="CP081303">
    <property type="protein sequence ID" value="QZE15704.1"/>
    <property type="molecule type" value="Genomic_DNA"/>
</dbReference>
<dbReference type="Proteomes" id="UP000826212">
    <property type="component" value="Chromosome"/>
</dbReference>
<name>A0AC61NIY3_9BACT</name>
<keyword evidence="2" id="KW-1185">Reference proteome</keyword>
<proteinExistence type="predicted"/>